<dbReference type="Proteomes" id="UP001054889">
    <property type="component" value="Unassembled WGS sequence"/>
</dbReference>
<dbReference type="InterPro" id="IPR008507">
    <property type="entry name" value="DUF789"/>
</dbReference>
<protein>
    <submittedName>
        <fullName evidence="1">Uncharacterized protein</fullName>
    </submittedName>
</protein>
<proteinExistence type="predicted"/>
<dbReference type="PANTHER" id="PTHR31343">
    <property type="entry name" value="T15D22.8"/>
    <property type="match status" value="1"/>
</dbReference>
<organism evidence="1 2">
    <name type="scientific">Eleusine coracana subsp. coracana</name>
    <dbReference type="NCBI Taxonomy" id="191504"/>
    <lineage>
        <taxon>Eukaryota</taxon>
        <taxon>Viridiplantae</taxon>
        <taxon>Streptophyta</taxon>
        <taxon>Embryophyta</taxon>
        <taxon>Tracheophyta</taxon>
        <taxon>Spermatophyta</taxon>
        <taxon>Magnoliopsida</taxon>
        <taxon>Liliopsida</taxon>
        <taxon>Poales</taxon>
        <taxon>Poaceae</taxon>
        <taxon>PACMAD clade</taxon>
        <taxon>Chloridoideae</taxon>
        <taxon>Cynodonteae</taxon>
        <taxon>Eleusininae</taxon>
        <taxon>Eleusine</taxon>
    </lineage>
</organism>
<evidence type="ECO:0000313" key="1">
    <source>
        <dbReference type="EMBL" id="GJN26963.1"/>
    </source>
</evidence>
<evidence type="ECO:0000313" key="2">
    <source>
        <dbReference type="Proteomes" id="UP001054889"/>
    </source>
</evidence>
<dbReference type="PANTHER" id="PTHR31343:SF37">
    <property type="entry name" value="OSJNBA0038O10.24-LIKE PROTEIN"/>
    <property type="match status" value="1"/>
</dbReference>
<name>A0AAV5EWX9_ELECO</name>
<comment type="caution">
    <text evidence="1">The sequence shown here is derived from an EMBL/GenBank/DDBJ whole genome shotgun (WGS) entry which is preliminary data.</text>
</comment>
<accession>A0AAV5EWX9</accession>
<gene>
    <name evidence="1" type="primary">gb14932</name>
    <name evidence="1" type="ORF">PR202_gb14932</name>
</gene>
<keyword evidence="2" id="KW-1185">Reference proteome</keyword>
<reference evidence="1" key="2">
    <citation type="submission" date="2021-12" db="EMBL/GenBank/DDBJ databases">
        <title>Resequencing data analysis of finger millet.</title>
        <authorList>
            <person name="Hatakeyama M."/>
            <person name="Aluri S."/>
            <person name="Balachadran M.T."/>
            <person name="Sivarajan S.R."/>
            <person name="Poveda L."/>
            <person name="Shimizu-Inatsugi R."/>
            <person name="Schlapbach R."/>
            <person name="Sreeman S.M."/>
            <person name="Shimizu K.K."/>
        </authorList>
    </citation>
    <scope>NUCLEOTIDE SEQUENCE</scope>
</reference>
<sequence length="219" mass="24487">MESVATNVEDEVNTELHGVAMTHSNLRCFLDTVTPIVHTYTDAAVPYLQLKNNNGGKIVGGVKYFYLADVWNKFYEWSACGVGTSIRLPSGEPIVQYFVPYLSAIQLYTNKSEAPVSQRYPLSPIPARNKKDLSTCFLTYHSLSTPEEHMTPDIGYASNYVTLSPFGLATHKMDTELWASPNSGDQEHVATLIDAAQSWIKMHGIQHYDFNFFSHSSPI</sequence>
<dbReference type="EMBL" id="BQKI01000079">
    <property type="protein sequence ID" value="GJN26963.1"/>
    <property type="molecule type" value="Genomic_DNA"/>
</dbReference>
<dbReference type="Pfam" id="PF05623">
    <property type="entry name" value="DUF789"/>
    <property type="match status" value="2"/>
</dbReference>
<reference evidence="1" key="1">
    <citation type="journal article" date="2018" name="DNA Res.">
        <title>Multiple hybrid de novo genome assembly of finger millet, an orphan allotetraploid crop.</title>
        <authorList>
            <person name="Hatakeyama M."/>
            <person name="Aluri S."/>
            <person name="Balachadran M.T."/>
            <person name="Sivarajan S.R."/>
            <person name="Patrignani A."/>
            <person name="Gruter S."/>
            <person name="Poveda L."/>
            <person name="Shimizu-Inatsugi R."/>
            <person name="Baeten J."/>
            <person name="Francoijs K.J."/>
            <person name="Nataraja K.N."/>
            <person name="Reddy Y.A.N."/>
            <person name="Phadnis S."/>
            <person name="Ravikumar R.L."/>
            <person name="Schlapbach R."/>
            <person name="Sreeman S.M."/>
            <person name="Shimizu K.K."/>
        </authorList>
    </citation>
    <scope>NUCLEOTIDE SEQUENCE</scope>
</reference>
<dbReference type="AlphaFoldDB" id="A0AAV5EWX9"/>